<keyword evidence="3" id="KW-1185">Reference proteome</keyword>
<keyword evidence="1" id="KW-1133">Transmembrane helix</keyword>
<dbReference type="SUPFAM" id="SSF103491">
    <property type="entry name" value="Preprotein translocase SecY subunit"/>
    <property type="match status" value="1"/>
</dbReference>
<dbReference type="InterPro" id="IPR023201">
    <property type="entry name" value="SecY_dom_sf"/>
</dbReference>
<evidence type="ECO:0000313" key="3">
    <source>
        <dbReference type="Proteomes" id="UP000323597"/>
    </source>
</evidence>
<accession>A0A5D2YIV4</accession>
<keyword evidence="1" id="KW-0472">Membrane</keyword>
<gene>
    <name evidence="2" type="ORF">E1A91_A07G112400v1</name>
</gene>
<protein>
    <submittedName>
        <fullName evidence="2">Uncharacterized protein</fullName>
    </submittedName>
</protein>
<proteinExistence type="predicted"/>
<dbReference type="EMBL" id="CM017642">
    <property type="protein sequence ID" value="TYJ26325.1"/>
    <property type="molecule type" value="Genomic_DNA"/>
</dbReference>
<dbReference type="AlphaFoldDB" id="A0A5D2YIV4"/>
<organism evidence="2 3">
    <name type="scientific">Gossypium mustelinum</name>
    <name type="common">Cotton</name>
    <name type="synonym">Gossypium caicoense</name>
    <dbReference type="NCBI Taxonomy" id="34275"/>
    <lineage>
        <taxon>Eukaryota</taxon>
        <taxon>Viridiplantae</taxon>
        <taxon>Streptophyta</taxon>
        <taxon>Embryophyta</taxon>
        <taxon>Tracheophyta</taxon>
        <taxon>Spermatophyta</taxon>
        <taxon>Magnoliopsida</taxon>
        <taxon>eudicotyledons</taxon>
        <taxon>Gunneridae</taxon>
        <taxon>Pentapetalae</taxon>
        <taxon>rosids</taxon>
        <taxon>malvids</taxon>
        <taxon>Malvales</taxon>
        <taxon>Malvaceae</taxon>
        <taxon>Malvoideae</taxon>
        <taxon>Gossypium</taxon>
    </lineage>
</organism>
<reference evidence="2 3" key="1">
    <citation type="submission" date="2019-07" db="EMBL/GenBank/DDBJ databases">
        <title>WGS assembly of Gossypium mustelinum.</title>
        <authorList>
            <person name="Chen Z.J."/>
            <person name="Sreedasyam A."/>
            <person name="Ando A."/>
            <person name="Song Q."/>
            <person name="De L."/>
            <person name="Hulse-Kemp A."/>
            <person name="Ding M."/>
            <person name="Ye W."/>
            <person name="Kirkbride R."/>
            <person name="Jenkins J."/>
            <person name="Plott C."/>
            <person name="Lovell J."/>
            <person name="Lin Y.-M."/>
            <person name="Vaughn R."/>
            <person name="Liu B."/>
            <person name="Li W."/>
            <person name="Simpson S."/>
            <person name="Scheffler B."/>
            <person name="Saski C."/>
            <person name="Grover C."/>
            <person name="Hu G."/>
            <person name="Conover J."/>
            <person name="Carlson J."/>
            <person name="Shu S."/>
            <person name="Boston L."/>
            <person name="Williams M."/>
            <person name="Peterson D."/>
            <person name="Mcgee K."/>
            <person name="Jones D."/>
            <person name="Wendel J."/>
            <person name="Stelly D."/>
            <person name="Grimwood J."/>
            <person name="Schmutz J."/>
        </authorList>
    </citation>
    <scope>NUCLEOTIDE SEQUENCE [LARGE SCALE GENOMIC DNA]</scope>
    <source>
        <strain evidence="2">1408120.09</strain>
    </source>
</reference>
<feature type="transmembrane region" description="Helical" evidence="1">
    <location>
        <begin position="118"/>
        <end position="140"/>
    </location>
</feature>
<feature type="transmembrane region" description="Helical" evidence="1">
    <location>
        <begin position="147"/>
        <end position="166"/>
    </location>
</feature>
<sequence>MICPRGIEMDSATVQEVIYSLFESTPSLKDSAKIIDKLNQFMQFDSPLGEGKGRRVEELLKRCPNLKKIIIFRVISKAKPHKECQMVDFTWLCNSRSCYSCLLFSSVFNLCSQLQVLWAKHVMVTSFLLVCGAMTMTWICDTISESGFCIFLITFTPYLLFIPIVTDKFF</sequence>
<evidence type="ECO:0000256" key="1">
    <source>
        <dbReference type="SAM" id="Phobius"/>
    </source>
</evidence>
<dbReference type="Proteomes" id="UP000323597">
    <property type="component" value="Chromosome A07"/>
</dbReference>
<name>A0A5D2YIV4_GOSMU</name>
<keyword evidence="1" id="KW-0812">Transmembrane</keyword>
<evidence type="ECO:0000313" key="2">
    <source>
        <dbReference type="EMBL" id="TYJ26325.1"/>
    </source>
</evidence>